<accession>A0ABS4X828</accession>
<proteinExistence type="predicted"/>
<dbReference type="EMBL" id="JAGIOF010000001">
    <property type="protein sequence ID" value="MBP2384617.1"/>
    <property type="molecule type" value="Genomic_DNA"/>
</dbReference>
<evidence type="ECO:0000313" key="3">
    <source>
        <dbReference type="Proteomes" id="UP001296993"/>
    </source>
</evidence>
<organism evidence="2 3">
    <name type="scientific">Paeniglutamicibacter kerguelensis</name>
    <dbReference type="NCBI Taxonomy" id="254788"/>
    <lineage>
        <taxon>Bacteria</taxon>
        <taxon>Bacillati</taxon>
        <taxon>Actinomycetota</taxon>
        <taxon>Actinomycetes</taxon>
        <taxon>Micrococcales</taxon>
        <taxon>Micrococcaceae</taxon>
        <taxon>Paeniglutamicibacter</taxon>
    </lineage>
</organism>
<keyword evidence="3" id="KW-1185">Reference proteome</keyword>
<sequence length="33" mass="3722">MSRDKWIAMFIAVVVAGDIKLLPLLCFVVLPVY</sequence>
<comment type="caution">
    <text evidence="2">The sequence shown here is derived from an EMBL/GenBank/DDBJ whole genome shotgun (WGS) entry which is preliminary data.</text>
</comment>
<evidence type="ECO:0000256" key="1">
    <source>
        <dbReference type="SAM" id="Phobius"/>
    </source>
</evidence>
<gene>
    <name evidence="2" type="ORF">JOF47_000128</name>
</gene>
<feature type="transmembrane region" description="Helical" evidence="1">
    <location>
        <begin position="6"/>
        <end position="30"/>
    </location>
</feature>
<name>A0ABS4X828_9MICC</name>
<dbReference type="Proteomes" id="UP001296993">
    <property type="component" value="Unassembled WGS sequence"/>
</dbReference>
<keyword evidence="1" id="KW-1133">Transmembrane helix</keyword>
<evidence type="ECO:0000313" key="2">
    <source>
        <dbReference type="EMBL" id="MBP2384617.1"/>
    </source>
</evidence>
<protein>
    <submittedName>
        <fullName evidence="2">Uncharacterized protein</fullName>
    </submittedName>
</protein>
<keyword evidence="1" id="KW-0472">Membrane</keyword>
<keyword evidence="1" id="KW-0812">Transmembrane</keyword>
<reference evidence="2 3" key="1">
    <citation type="submission" date="2021-03" db="EMBL/GenBank/DDBJ databases">
        <title>Sequencing the genomes of 1000 actinobacteria strains.</title>
        <authorList>
            <person name="Klenk H.-P."/>
        </authorList>
    </citation>
    <scope>NUCLEOTIDE SEQUENCE [LARGE SCALE GENOMIC DNA]</scope>
    <source>
        <strain evidence="2 3">DSM 15797</strain>
    </source>
</reference>